<evidence type="ECO:0000256" key="1">
    <source>
        <dbReference type="SAM" id="MobiDB-lite"/>
    </source>
</evidence>
<name>A0A4U6XQA2_9PEZI</name>
<protein>
    <submittedName>
        <fullName evidence="2">Uncharacterized protein</fullName>
    </submittedName>
</protein>
<reference evidence="2 3" key="1">
    <citation type="journal article" date="2019" name="PLoS ONE">
        <title>Comparative genome analysis indicates high evolutionary potential of pathogenicity genes in Colletotrichum tanaceti.</title>
        <authorList>
            <person name="Lelwala R.V."/>
            <person name="Korhonen P.K."/>
            <person name="Young N.D."/>
            <person name="Scott J.B."/>
            <person name="Ades P.A."/>
            <person name="Gasser R.B."/>
            <person name="Taylor P.W.J."/>
        </authorList>
    </citation>
    <scope>NUCLEOTIDE SEQUENCE [LARGE SCALE GENOMIC DNA]</scope>
    <source>
        <strain evidence="2">BRIP57314</strain>
    </source>
</reference>
<dbReference type="Proteomes" id="UP000310108">
    <property type="component" value="Unassembled WGS sequence"/>
</dbReference>
<organism evidence="2 3">
    <name type="scientific">Colletotrichum tanaceti</name>
    <dbReference type="NCBI Taxonomy" id="1306861"/>
    <lineage>
        <taxon>Eukaryota</taxon>
        <taxon>Fungi</taxon>
        <taxon>Dikarya</taxon>
        <taxon>Ascomycota</taxon>
        <taxon>Pezizomycotina</taxon>
        <taxon>Sordariomycetes</taxon>
        <taxon>Hypocreomycetidae</taxon>
        <taxon>Glomerellales</taxon>
        <taxon>Glomerellaceae</taxon>
        <taxon>Colletotrichum</taxon>
        <taxon>Colletotrichum destructivum species complex</taxon>
    </lineage>
</organism>
<feature type="region of interest" description="Disordered" evidence="1">
    <location>
        <begin position="302"/>
        <end position="322"/>
    </location>
</feature>
<evidence type="ECO:0000313" key="2">
    <source>
        <dbReference type="EMBL" id="TKW58005.1"/>
    </source>
</evidence>
<keyword evidence="3" id="KW-1185">Reference proteome</keyword>
<comment type="caution">
    <text evidence="2">The sequence shown here is derived from an EMBL/GenBank/DDBJ whole genome shotgun (WGS) entry which is preliminary data.</text>
</comment>
<gene>
    <name evidence="2" type="ORF">CTA1_792</name>
</gene>
<dbReference type="EMBL" id="PJEX01000031">
    <property type="protein sequence ID" value="TKW58005.1"/>
    <property type="molecule type" value="Genomic_DNA"/>
</dbReference>
<proteinExistence type="predicted"/>
<evidence type="ECO:0000313" key="3">
    <source>
        <dbReference type="Proteomes" id="UP000310108"/>
    </source>
</evidence>
<accession>A0A4U6XQA2</accession>
<dbReference type="AlphaFoldDB" id="A0A4U6XQA2"/>
<sequence>MSVLKSCTCPKAPSLNITNIKSRPTHPAVGGDIPRIAADRLERVKDALGIPLLFDGQQPVVVAAEELLLPVEDVEVGLVDVVAGARRGGLDGRDDVLGHGLLVGDHLGPVLGGVAPGRRVLHVDGGVAPVRVHGVVDAGGGRGVEGDAGGEDAVLVGAVADGRDVGGAGGVVGQHVARDEAGAEVVGLDLDVAVGQGAHPLVVVVAVAGVAGGARRVGDGEVGEDVEEGLEDGLCLVGRLVVRRQRVDGEDVAAVEEDDHGALVCHAGKEGVESVEHLPPLLLRGVGRCRLQADAANAGVGVGADGDGGDDAKGPRAAAAEGPEEVRVLGARGGDDLSVCGDDLELESLVGGHAEVGSEGRVAATLYVTAGGADSGALAADDDEAGRFAGLGDLVAEDAGAHFQGGAVPEVVGPVYHGDVLKLVGPGGEGSRAGRSAEMTGTEWVSMCALWRSMRGGDGRGKEEMVGLLVTRVPDEETDVVVSSKVDGLNDILGGCHLDGVVDVVAK</sequence>